<feature type="non-terminal residue" evidence="1">
    <location>
        <position position="113"/>
    </location>
</feature>
<protein>
    <submittedName>
        <fullName evidence="1">Uncharacterized protein</fullName>
    </submittedName>
</protein>
<evidence type="ECO:0000313" key="1">
    <source>
        <dbReference type="EMBL" id="GAI55389.1"/>
    </source>
</evidence>
<reference evidence="1" key="1">
    <citation type="journal article" date="2014" name="Front. Microbiol.">
        <title>High frequency of phylogenetically diverse reductive dehalogenase-homologous genes in deep subseafloor sedimentary metagenomes.</title>
        <authorList>
            <person name="Kawai M."/>
            <person name="Futagami T."/>
            <person name="Toyoda A."/>
            <person name="Takaki Y."/>
            <person name="Nishi S."/>
            <person name="Hori S."/>
            <person name="Arai W."/>
            <person name="Tsubouchi T."/>
            <person name="Morono Y."/>
            <person name="Uchiyama I."/>
            <person name="Ito T."/>
            <person name="Fujiyama A."/>
            <person name="Inagaki F."/>
            <person name="Takami H."/>
        </authorList>
    </citation>
    <scope>NUCLEOTIDE SEQUENCE</scope>
    <source>
        <strain evidence="1">Expedition CK06-06</strain>
    </source>
</reference>
<dbReference type="EMBL" id="BARV01043271">
    <property type="protein sequence ID" value="GAI55389.1"/>
    <property type="molecule type" value="Genomic_DNA"/>
</dbReference>
<accession>X1RII6</accession>
<gene>
    <name evidence="1" type="ORF">S06H3_64666</name>
</gene>
<comment type="caution">
    <text evidence="1">The sequence shown here is derived from an EMBL/GenBank/DDBJ whole genome shotgun (WGS) entry which is preliminary data.</text>
</comment>
<sequence>PPYMAAMDYIRFSKQSLYWLGYKESEVKELFNKQIPFQKFSWNHIQSDTYEEYREKIDKDLLRLYENYFSSILKSFTSLSKKISSHLCILVGLSKIGNIRIPIEEIITEHLSN</sequence>
<feature type="non-terminal residue" evidence="1">
    <location>
        <position position="1"/>
    </location>
</feature>
<proteinExistence type="predicted"/>
<dbReference type="AlphaFoldDB" id="X1RII6"/>
<name>X1RII6_9ZZZZ</name>
<organism evidence="1">
    <name type="scientific">marine sediment metagenome</name>
    <dbReference type="NCBI Taxonomy" id="412755"/>
    <lineage>
        <taxon>unclassified sequences</taxon>
        <taxon>metagenomes</taxon>
        <taxon>ecological metagenomes</taxon>
    </lineage>
</organism>